<accession>A0ABY6HJM3</accession>
<protein>
    <submittedName>
        <fullName evidence="2">Uncharacterized protein</fullName>
    </submittedName>
</protein>
<gene>
    <name evidence="2" type="ORF">NEF87_000010</name>
</gene>
<keyword evidence="1" id="KW-0812">Transmembrane</keyword>
<keyword evidence="1" id="KW-1133">Transmembrane helix</keyword>
<feature type="transmembrane region" description="Helical" evidence="1">
    <location>
        <begin position="130"/>
        <end position="151"/>
    </location>
</feature>
<feature type="transmembrane region" description="Helical" evidence="1">
    <location>
        <begin position="246"/>
        <end position="263"/>
    </location>
</feature>
<dbReference type="EMBL" id="CP104013">
    <property type="protein sequence ID" value="UYP43725.1"/>
    <property type="molecule type" value="Genomic_DNA"/>
</dbReference>
<sequence length="313" mass="36528">MSEQQKNTLITRNQIDQFTPTLIYCLLSLFIILVLWIQIDNTLALFSNTVIYVMIFIEFLSIGIGVSILFSYLYREKKGNNDYIENMFNLRTFELRGVNTNLFYAQFQNYILKEDKDYFSLEKSIQKKKILYMLLGSCLIGIIIVSLNSVLLNSFKIFEFVKFIGFLFLSGALISRMIQELRSLEKRKMVHLKIDAITFNSLPTTKKRKLYANPKNKEQKQIYEFLELANLLQKYHQNYGSKFKKSTIYCILTFILGTFLTFYSKSDPILKNLGLGILLFDVIIFGIKIAQYNTSKNLVELTKLVLNSTVFVF</sequence>
<feature type="transmembrane region" description="Helical" evidence="1">
    <location>
        <begin position="157"/>
        <end position="178"/>
    </location>
</feature>
<name>A0ABY6HJM3_9ARCH</name>
<evidence type="ECO:0000256" key="1">
    <source>
        <dbReference type="SAM" id="Phobius"/>
    </source>
</evidence>
<evidence type="ECO:0000313" key="2">
    <source>
        <dbReference type="EMBL" id="UYP43725.1"/>
    </source>
</evidence>
<feature type="transmembrane region" description="Helical" evidence="1">
    <location>
        <begin position="21"/>
        <end position="39"/>
    </location>
</feature>
<proteinExistence type="predicted"/>
<evidence type="ECO:0000313" key="3">
    <source>
        <dbReference type="Proteomes" id="UP001208689"/>
    </source>
</evidence>
<reference evidence="2" key="1">
    <citation type="submission" date="2022-09" db="EMBL/GenBank/DDBJ databases">
        <title>Actin cytoskeleton and complex cell architecture in an #Asgard archaeon.</title>
        <authorList>
            <person name="Ponce Toledo R.I."/>
            <person name="Schleper C."/>
            <person name="Rodrigues Oliveira T."/>
            <person name="Wollweber F."/>
            <person name="Xu J."/>
            <person name="Rittmann S."/>
            <person name="Klingl A."/>
            <person name="Pilhofer M."/>
        </authorList>
    </citation>
    <scope>NUCLEOTIDE SEQUENCE</scope>
    <source>
        <strain evidence="2">B-35</strain>
    </source>
</reference>
<keyword evidence="3" id="KW-1185">Reference proteome</keyword>
<keyword evidence="1" id="KW-0472">Membrane</keyword>
<dbReference type="Proteomes" id="UP001208689">
    <property type="component" value="Chromosome"/>
</dbReference>
<organism evidence="2 3">
    <name type="scientific">Candidatus Lokiarchaeum ossiferum</name>
    <dbReference type="NCBI Taxonomy" id="2951803"/>
    <lineage>
        <taxon>Archaea</taxon>
        <taxon>Promethearchaeati</taxon>
        <taxon>Promethearchaeota</taxon>
        <taxon>Promethearchaeia</taxon>
        <taxon>Promethearchaeales</taxon>
        <taxon>Promethearchaeaceae</taxon>
        <taxon>Candidatus Lokiarchaeum</taxon>
    </lineage>
</organism>
<feature type="transmembrane region" description="Helical" evidence="1">
    <location>
        <begin position="269"/>
        <end position="287"/>
    </location>
</feature>
<feature type="transmembrane region" description="Helical" evidence="1">
    <location>
        <begin position="51"/>
        <end position="74"/>
    </location>
</feature>